<dbReference type="EMBL" id="PGCK01000009">
    <property type="protein sequence ID" value="MCD1295482.1"/>
    <property type="molecule type" value="Genomic_DNA"/>
</dbReference>
<organism evidence="1 2">
    <name type="scientific">Methanooceanicella nereidis</name>
    <dbReference type="NCBI Taxonomy" id="2052831"/>
    <lineage>
        <taxon>Archaea</taxon>
        <taxon>Methanobacteriati</taxon>
        <taxon>Methanobacteriota</taxon>
        <taxon>Stenosarchaea group</taxon>
        <taxon>Methanomicrobia</taxon>
        <taxon>Methanocellales</taxon>
        <taxon>Methanocellaceae</taxon>
        <taxon>Methanooceanicella</taxon>
    </lineage>
</organism>
<evidence type="ECO:0000313" key="2">
    <source>
        <dbReference type="Proteomes" id="UP001320159"/>
    </source>
</evidence>
<reference evidence="1 2" key="1">
    <citation type="submission" date="2017-11" db="EMBL/GenBank/DDBJ databases">
        <title>Isolation and Characterization of Family Methanocellaceae Species from Potential Methane Hydrate Area Offshore Southwestern Taiwan.</title>
        <authorList>
            <person name="Zhang W.-L."/>
            <person name="Chen W.-C."/>
            <person name="Lai M.-C."/>
            <person name="Chen S.-C."/>
        </authorList>
    </citation>
    <scope>NUCLEOTIDE SEQUENCE [LARGE SCALE GENOMIC DNA]</scope>
    <source>
        <strain evidence="1 2">CWC-04</strain>
    </source>
</reference>
<evidence type="ECO:0008006" key="3">
    <source>
        <dbReference type="Google" id="ProtNLM"/>
    </source>
</evidence>
<protein>
    <recommendedName>
        <fullName evidence="3">DUF2769 domain-containing protein</fullName>
    </recommendedName>
</protein>
<dbReference type="Pfam" id="PF10967">
    <property type="entry name" value="DUF2769"/>
    <property type="match status" value="1"/>
</dbReference>
<keyword evidence="2" id="KW-1185">Reference proteome</keyword>
<dbReference type="InterPro" id="IPR020075">
    <property type="entry name" value="Uncharacterised_AF2234"/>
</dbReference>
<comment type="caution">
    <text evidence="1">The sequence shown here is derived from an EMBL/GenBank/DDBJ whole genome shotgun (WGS) entry which is preliminary data.</text>
</comment>
<proteinExistence type="predicted"/>
<accession>A0AAP2W6N6</accession>
<dbReference type="RefSeq" id="WP_230742337.1">
    <property type="nucleotide sequence ID" value="NZ_PGCK01000009.1"/>
</dbReference>
<dbReference type="Proteomes" id="UP001320159">
    <property type="component" value="Unassembled WGS sequence"/>
</dbReference>
<evidence type="ECO:0000313" key="1">
    <source>
        <dbReference type="EMBL" id="MCD1295482.1"/>
    </source>
</evidence>
<gene>
    <name evidence="1" type="ORF">CUJ83_10775</name>
</gene>
<name>A0AAP2W6N6_9EURY</name>
<dbReference type="AlphaFoldDB" id="A0AAP2W6N6"/>
<sequence length="71" mass="7785">MTTPPETPENYDACICSSCPSYPGDDKVLYCGRGKSDKKINPEGCICPQGCPIFSQYKLNSMYYCMGGKAK</sequence>